<organism evidence="1 2">
    <name type="scientific">Pleurodeles waltl</name>
    <name type="common">Iberian ribbed newt</name>
    <dbReference type="NCBI Taxonomy" id="8319"/>
    <lineage>
        <taxon>Eukaryota</taxon>
        <taxon>Metazoa</taxon>
        <taxon>Chordata</taxon>
        <taxon>Craniata</taxon>
        <taxon>Vertebrata</taxon>
        <taxon>Euteleostomi</taxon>
        <taxon>Amphibia</taxon>
        <taxon>Batrachia</taxon>
        <taxon>Caudata</taxon>
        <taxon>Salamandroidea</taxon>
        <taxon>Salamandridae</taxon>
        <taxon>Pleurodelinae</taxon>
        <taxon>Pleurodeles</taxon>
    </lineage>
</organism>
<evidence type="ECO:0000313" key="2">
    <source>
        <dbReference type="Proteomes" id="UP001066276"/>
    </source>
</evidence>
<keyword evidence="2" id="KW-1185">Reference proteome</keyword>
<gene>
    <name evidence="1" type="ORF">NDU88_000674</name>
</gene>
<name>A0AAV7L7B5_PLEWA</name>
<sequence>MTRKQHCEPPLSCRASSAEHCRHPHLRLCPAGVPWTGQAPLKHCQPTRPRPHPCLCPTGGAVDGADRVQSGEEVRQGH</sequence>
<reference evidence="1" key="1">
    <citation type="journal article" date="2022" name="bioRxiv">
        <title>Sequencing and chromosome-scale assembly of the giantPleurodeles waltlgenome.</title>
        <authorList>
            <person name="Brown T."/>
            <person name="Elewa A."/>
            <person name="Iarovenko S."/>
            <person name="Subramanian E."/>
            <person name="Araus A.J."/>
            <person name="Petzold A."/>
            <person name="Susuki M."/>
            <person name="Suzuki K.-i.T."/>
            <person name="Hayashi T."/>
            <person name="Toyoda A."/>
            <person name="Oliveira C."/>
            <person name="Osipova E."/>
            <person name="Leigh N.D."/>
            <person name="Simon A."/>
            <person name="Yun M.H."/>
        </authorList>
    </citation>
    <scope>NUCLEOTIDE SEQUENCE</scope>
    <source>
        <strain evidence="1">20211129_DDA</strain>
        <tissue evidence="1">Liver</tissue>
    </source>
</reference>
<dbReference type="Proteomes" id="UP001066276">
    <property type="component" value="Chromosome 11"/>
</dbReference>
<comment type="caution">
    <text evidence="1">The sequence shown here is derived from an EMBL/GenBank/DDBJ whole genome shotgun (WGS) entry which is preliminary data.</text>
</comment>
<proteinExistence type="predicted"/>
<dbReference type="AlphaFoldDB" id="A0AAV7L7B5"/>
<evidence type="ECO:0000313" key="1">
    <source>
        <dbReference type="EMBL" id="KAJ1087506.1"/>
    </source>
</evidence>
<dbReference type="EMBL" id="JANPWB010000015">
    <property type="protein sequence ID" value="KAJ1087506.1"/>
    <property type="molecule type" value="Genomic_DNA"/>
</dbReference>
<accession>A0AAV7L7B5</accession>
<protein>
    <submittedName>
        <fullName evidence="1">Uncharacterized protein</fullName>
    </submittedName>
</protein>